<dbReference type="PANTHER" id="PTHR43791:SF97">
    <property type="entry name" value="ALLANTOATE TRANSPORTER, PUTATIVE (AFU_ORTHOLOGUE AFUA_1G14700)-RELATED"/>
    <property type="match status" value="1"/>
</dbReference>
<comment type="similarity">
    <text evidence="6">Belongs to the major facilitator superfamily. Allantoate permease family.</text>
</comment>
<dbReference type="AlphaFoldDB" id="A0A7H9B7Q3"/>
<organism evidence="8 9">
    <name type="scientific">Zygotorulaspora mrakii</name>
    <name type="common">Zygosaccharomyces mrakii</name>
    <dbReference type="NCBI Taxonomy" id="42260"/>
    <lineage>
        <taxon>Eukaryota</taxon>
        <taxon>Fungi</taxon>
        <taxon>Dikarya</taxon>
        <taxon>Ascomycota</taxon>
        <taxon>Saccharomycotina</taxon>
        <taxon>Saccharomycetes</taxon>
        <taxon>Saccharomycetales</taxon>
        <taxon>Saccharomycetaceae</taxon>
        <taxon>Zygotorulaspora</taxon>
    </lineage>
</organism>
<dbReference type="EMBL" id="CP058610">
    <property type="protein sequence ID" value="QLG74637.1"/>
    <property type="molecule type" value="Genomic_DNA"/>
</dbReference>
<feature type="transmembrane region" description="Helical" evidence="7">
    <location>
        <begin position="75"/>
        <end position="96"/>
    </location>
</feature>
<evidence type="ECO:0000256" key="6">
    <source>
        <dbReference type="ARBA" id="ARBA00037968"/>
    </source>
</evidence>
<dbReference type="SUPFAM" id="SSF103473">
    <property type="entry name" value="MFS general substrate transporter"/>
    <property type="match status" value="1"/>
</dbReference>
<feature type="transmembrane region" description="Helical" evidence="7">
    <location>
        <begin position="465"/>
        <end position="486"/>
    </location>
</feature>
<evidence type="ECO:0000256" key="4">
    <source>
        <dbReference type="ARBA" id="ARBA00022989"/>
    </source>
</evidence>
<dbReference type="PANTHER" id="PTHR43791">
    <property type="entry name" value="PERMEASE-RELATED"/>
    <property type="match status" value="1"/>
</dbReference>
<feature type="transmembrane region" description="Helical" evidence="7">
    <location>
        <begin position="434"/>
        <end position="453"/>
    </location>
</feature>
<feature type="transmembrane region" description="Helical" evidence="7">
    <location>
        <begin position="236"/>
        <end position="256"/>
    </location>
</feature>
<dbReference type="Gene3D" id="1.20.1250.20">
    <property type="entry name" value="MFS general substrate transporter like domains"/>
    <property type="match status" value="1"/>
</dbReference>
<dbReference type="Proteomes" id="UP000509704">
    <property type="component" value="Chromosome 7"/>
</dbReference>
<dbReference type="GeneID" id="59238420"/>
<dbReference type="GO" id="GO:0022857">
    <property type="term" value="F:transmembrane transporter activity"/>
    <property type="evidence" value="ECO:0007669"/>
    <property type="project" value="InterPro"/>
</dbReference>
<reference evidence="8 9" key="1">
    <citation type="submission" date="2020-07" db="EMBL/GenBank/DDBJ databases">
        <title>The yeast mating-type switching endonuclease HO is a domesticated member of an unorthodox homing genetic element family.</title>
        <authorList>
            <person name="Coughlan A.Y."/>
            <person name="Lombardi L."/>
            <person name="Braun-Galleani S."/>
            <person name="Martos A.R."/>
            <person name="Galeote V."/>
            <person name="Bigey F."/>
            <person name="Dequin S."/>
            <person name="Byrne K.P."/>
            <person name="Wolfe K.H."/>
        </authorList>
    </citation>
    <scope>NUCLEOTIDE SEQUENCE [LARGE SCALE GENOMIC DNA]</scope>
    <source>
        <strain evidence="8 9">NRRL Y-6702</strain>
    </source>
</reference>
<feature type="transmembrane region" description="Helical" evidence="7">
    <location>
        <begin position="396"/>
        <end position="422"/>
    </location>
</feature>
<dbReference type="FunFam" id="1.20.1250.20:FF:000064">
    <property type="entry name" value="MFS allantoate transporter"/>
    <property type="match status" value="1"/>
</dbReference>
<feature type="transmembrane region" description="Helical" evidence="7">
    <location>
        <begin position="172"/>
        <end position="193"/>
    </location>
</feature>
<evidence type="ECO:0000313" key="8">
    <source>
        <dbReference type="EMBL" id="QLG74637.1"/>
    </source>
</evidence>
<feature type="transmembrane region" description="Helical" evidence="7">
    <location>
        <begin position="140"/>
        <end position="160"/>
    </location>
</feature>
<dbReference type="RefSeq" id="XP_037146362.1">
    <property type="nucleotide sequence ID" value="XM_037290467.1"/>
</dbReference>
<evidence type="ECO:0000313" key="9">
    <source>
        <dbReference type="Proteomes" id="UP000509704"/>
    </source>
</evidence>
<keyword evidence="4 7" id="KW-1133">Transmembrane helix</keyword>
<sequence length="525" mass="58561">MSVNSSKETREQKESIDISVGNVEVSSDPLEAVASLEGVDKSRIVGADLFEEIIEEDLERDDEDYAKIRRKIDRWMLPILCCTYMLQFLDKLSLNYASAYSLREDLHLTGGDYGDIAAIFNAGYLVGCIPTIWVIQRVPVAKYTGCALVIWAILLIAHVGARNYADMMALRFLLGVMEASISPSNMMMCGMFYNKREQPFRMCTFLSMNGVATMVGALLAYGLGHSTNTTLRPWKLIFLVIGLINFAWALVFLYLAPDSPANARFLNHEEKLKVIKRVSKNQMGIKDTKFKIYQTYEALKDLNVWILAIIGLGCGVVNGGTSNFISSLIRGFGFSGLNATLLQLPTGAIEFVCVFAAGLIAITTKKNIRTILLFLLCIPTLAGLIGIHLIPLEHKWALVGCCWLLYIIGGPVIMCWVLMNATIAGSSKHSTAKIMWFLMYTSGNIVGSKIMYANEAPKYISGMKGLIGSYGGMMFLSIIYFALMFFRNKSRNSKGPLTPEMEREGIINGFKDKTDFENRYFRYAY</sequence>
<evidence type="ECO:0000256" key="7">
    <source>
        <dbReference type="SAM" id="Phobius"/>
    </source>
</evidence>
<dbReference type="InterPro" id="IPR036259">
    <property type="entry name" value="MFS_trans_sf"/>
</dbReference>
<evidence type="ECO:0000256" key="5">
    <source>
        <dbReference type="ARBA" id="ARBA00023136"/>
    </source>
</evidence>
<feature type="transmembrane region" description="Helical" evidence="7">
    <location>
        <begin position="302"/>
        <end position="321"/>
    </location>
</feature>
<dbReference type="OrthoDB" id="4454541at2759"/>
<dbReference type="GO" id="GO:0016020">
    <property type="term" value="C:membrane"/>
    <property type="evidence" value="ECO:0007669"/>
    <property type="project" value="UniProtKB-SubCell"/>
</dbReference>
<evidence type="ECO:0000256" key="2">
    <source>
        <dbReference type="ARBA" id="ARBA00022448"/>
    </source>
</evidence>
<feature type="transmembrane region" description="Helical" evidence="7">
    <location>
        <begin position="370"/>
        <end position="390"/>
    </location>
</feature>
<proteinExistence type="inferred from homology"/>
<gene>
    <name evidence="8" type="ORF">HG535_0G05200</name>
</gene>
<keyword evidence="2" id="KW-0813">Transport</keyword>
<keyword evidence="9" id="KW-1185">Reference proteome</keyword>
<evidence type="ECO:0000256" key="1">
    <source>
        <dbReference type="ARBA" id="ARBA00004141"/>
    </source>
</evidence>
<accession>A0A7H9B7Q3</accession>
<keyword evidence="5 7" id="KW-0472">Membrane</keyword>
<dbReference type="KEGG" id="zmk:HG535_0G05200"/>
<dbReference type="Pfam" id="PF07690">
    <property type="entry name" value="MFS_1"/>
    <property type="match status" value="1"/>
</dbReference>
<name>A0A7H9B7Q3_ZYGMR</name>
<feature type="transmembrane region" description="Helical" evidence="7">
    <location>
        <begin position="205"/>
        <end position="224"/>
    </location>
</feature>
<dbReference type="InterPro" id="IPR011701">
    <property type="entry name" value="MFS"/>
</dbReference>
<keyword evidence="3 7" id="KW-0812">Transmembrane</keyword>
<evidence type="ECO:0000256" key="3">
    <source>
        <dbReference type="ARBA" id="ARBA00022692"/>
    </source>
</evidence>
<protein>
    <recommendedName>
        <fullName evidence="10">Major facilitator superfamily (MFS) profile domain-containing protein</fullName>
    </recommendedName>
</protein>
<evidence type="ECO:0008006" key="10">
    <source>
        <dbReference type="Google" id="ProtNLM"/>
    </source>
</evidence>
<feature type="transmembrane region" description="Helical" evidence="7">
    <location>
        <begin position="341"/>
        <end position="363"/>
    </location>
</feature>
<feature type="transmembrane region" description="Helical" evidence="7">
    <location>
        <begin position="116"/>
        <end position="135"/>
    </location>
</feature>
<comment type="subcellular location">
    <subcellularLocation>
        <location evidence="1">Membrane</location>
        <topology evidence="1">Multi-pass membrane protein</topology>
    </subcellularLocation>
</comment>